<dbReference type="AlphaFoldDB" id="A0A2V3UHL3"/>
<dbReference type="OrthoDB" id="9782658at2"/>
<organism evidence="4 5">
    <name type="scientific">Chelatococcus asaccharovorans</name>
    <dbReference type="NCBI Taxonomy" id="28210"/>
    <lineage>
        <taxon>Bacteria</taxon>
        <taxon>Pseudomonadati</taxon>
        <taxon>Pseudomonadota</taxon>
        <taxon>Alphaproteobacteria</taxon>
        <taxon>Hyphomicrobiales</taxon>
        <taxon>Chelatococcaceae</taxon>
        <taxon>Chelatococcus</taxon>
    </lineage>
</organism>
<evidence type="ECO:0000256" key="1">
    <source>
        <dbReference type="PIRNR" id="PIRNR012702"/>
    </source>
</evidence>
<reference evidence="4 5" key="1">
    <citation type="submission" date="2018-05" db="EMBL/GenBank/DDBJ databases">
        <title>Genomic Encyclopedia of Type Strains, Phase IV (KMG-IV): sequencing the most valuable type-strain genomes for metagenomic binning, comparative biology and taxonomic classification.</title>
        <authorList>
            <person name="Goeker M."/>
        </authorList>
    </citation>
    <scope>NUCLEOTIDE SEQUENCE [LARGE SCALE GENOMIC DNA]</scope>
    <source>
        <strain evidence="4 5">DSM 6462</strain>
    </source>
</reference>
<keyword evidence="1" id="KW-0378">Hydrolase</keyword>
<name>A0A2V3UHL3_9HYPH</name>
<keyword evidence="1" id="KW-0479">Metal-binding</keyword>
<protein>
    <recommendedName>
        <fullName evidence="1">Microcystinase C</fullName>
        <shortName evidence="1">MlrC</shortName>
    </recommendedName>
</protein>
<feature type="domain" description="Microcystin LR degradation protein MlrC C-terminal" evidence="2">
    <location>
        <begin position="309"/>
        <end position="487"/>
    </location>
</feature>
<evidence type="ECO:0000259" key="2">
    <source>
        <dbReference type="Pfam" id="PF07171"/>
    </source>
</evidence>
<keyword evidence="1" id="KW-0645">Protease</keyword>
<proteinExistence type="inferred from homology"/>
<dbReference type="InterPro" id="IPR015995">
    <property type="entry name" value="MlrC_N"/>
</dbReference>
<evidence type="ECO:0000313" key="5">
    <source>
        <dbReference type="Proteomes" id="UP000248021"/>
    </source>
</evidence>
<dbReference type="Pfam" id="PF07364">
    <property type="entry name" value="DUF1485"/>
    <property type="match status" value="1"/>
</dbReference>
<sequence length="499" mass="53312">MPNIAIARLGHEGNSFASIKATLDDFRNFEWAKGEEAVSFYRGSNTEIGGAVAFFETHPEWQPTYLRCTFATPSGEVTRDTYEELLAELLAGLAAGPPDGSGRWDAVYLGQHGAMQVEGIDHADHDLLTRVRAVIGETPLGVSYDLHANITQPQLDLCDIVVGYKCHPHTDMAETAQKCLTLLLQRVAGKIRPVGVVRPMHALLPSINARTTDGPMAEAAAFARGFGEGAGLLDLTIYQGYAYGDRPHAGASVVAYADGDAAAAERAVEATLGELRRIRDRLFIAMPTADVGMARALGIARQGQGPVAVIDSADYPGAGANADTPGLLRAVLDARPDVPTVMAFFWDPATVARAVEAGIGGEIEVALGGRLTSDFGSPVTARARVTRLTDGRIVNTGPFCNGLAFDYGQTAVLDIEGIQVIITETCLTVTDPSFFDLHGIDLSRIGILAIKAKNQFRAAFTSVFPTMIDVDVPGPAAYDFASLPFRRVPRSHFPFTREA</sequence>
<gene>
    <name evidence="4" type="ORF">C7450_101624</name>
</gene>
<evidence type="ECO:0000313" key="4">
    <source>
        <dbReference type="EMBL" id="PXW64865.1"/>
    </source>
</evidence>
<keyword evidence="5" id="KW-1185">Reference proteome</keyword>
<dbReference type="EMBL" id="QJJK01000001">
    <property type="protein sequence ID" value="PXW64865.1"/>
    <property type="molecule type" value="Genomic_DNA"/>
</dbReference>
<dbReference type="GO" id="GO:0006508">
    <property type="term" value="P:proteolysis"/>
    <property type="evidence" value="ECO:0007669"/>
    <property type="project" value="UniProtKB-KW"/>
</dbReference>
<dbReference type="PIRSF" id="PIRSF012702">
    <property type="entry name" value="UCP012702"/>
    <property type="match status" value="1"/>
</dbReference>
<feature type="domain" description="Microcystin LR degradation protein MlrC N-terminal" evidence="3">
    <location>
        <begin position="4"/>
        <end position="296"/>
    </location>
</feature>
<dbReference type="InterPro" id="IPR009197">
    <property type="entry name" value="MlrC"/>
</dbReference>
<comment type="cofactor">
    <cofactor evidence="1">
        <name>Zn(2+)</name>
        <dbReference type="ChEBI" id="CHEBI:29105"/>
    </cofactor>
    <text evidence="1">Binds 1 zinc ion per subunit.</text>
</comment>
<dbReference type="Pfam" id="PF07171">
    <property type="entry name" value="MlrC_C"/>
    <property type="match status" value="1"/>
</dbReference>
<evidence type="ECO:0000259" key="3">
    <source>
        <dbReference type="Pfam" id="PF07364"/>
    </source>
</evidence>
<comment type="caution">
    <text evidence="4">The sequence shown here is derived from an EMBL/GenBank/DDBJ whole genome shotgun (WGS) entry which is preliminary data.</text>
</comment>
<dbReference type="InterPro" id="IPR010799">
    <property type="entry name" value="MlrC_C"/>
</dbReference>
<comment type="function">
    <text evidence="1">Involved in peptidolytic degradation of cyclic heptapeptide hepatotoxin microcystin (MC).</text>
</comment>
<accession>A0A2V3UHL3</accession>
<dbReference type="GO" id="GO:0046872">
    <property type="term" value="F:metal ion binding"/>
    <property type="evidence" value="ECO:0007669"/>
    <property type="project" value="UniProtKB-KW"/>
</dbReference>
<dbReference type="Proteomes" id="UP000248021">
    <property type="component" value="Unassembled WGS sequence"/>
</dbReference>
<dbReference type="RefSeq" id="WP_110372892.1">
    <property type="nucleotide sequence ID" value="NZ_JAHBRY010000001.1"/>
</dbReference>
<keyword evidence="1" id="KW-0482">Metalloprotease</keyword>
<comment type="similarity">
    <text evidence="1">Belongs to the peptidase M81 family.</text>
</comment>
<dbReference type="GO" id="GO:0008237">
    <property type="term" value="F:metallopeptidase activity"/>
    <property type="evidence" value="ECO:0007669"/>
    <property type="project" value="UniProtKB-KW"/>
</dbReference>